<proteinExistence type="predicted"/>
<evidence type="ECO:0000259" key="1">
    <source>
        <dbReference type="Pfam" id="PF08386"/>
    </source>
</evidence>
<dbReference type="Pfam" id="PF08386">
    <property type="entry name" value="Abhydrolase_4"/>
    <property type="match status" value="1"/>
</dbReference>
<dbReference type="PANTHER" id="PTHR43194:SF2">
    <property type="entry name" value="PEROXISOMAL MEMBRANE PROTEIN LPX1"/>
    <property type="match status" value="1"/>
</dbReference>
<gene>
    <name evidence="2" type="ORF">RCOM_0414180</name>
</gene>
<evidence type="ECO:0000313" key="3">
    <source>
        <dbReference type="Proteomes" id="UP000008311"/>
    </source>
</evidence>
<organism evidence="2 3">
    <name type="scientific">Ricinus communis</name>
    <name type="common">Castor bean</name>
    <dbReference type="NCBI Taxonomy" id="3988"/>
    <lineage>
        <taxon>Eukaryota</taxon>
        <taxon>Viridiplantae</taxon>
        <taxon>Streptophyta</taxon>
        <taxon>Embryophyta</taxon>
        <taxon>Tracheophyta</taxon>
        <taxon>Spermatophyta</taxon>
        <taxon>Magnoliopsida</taxon>
        <taxon>eudicotyledons</taxon>
        <taxon>Gunneridae</taxon>
        <taxon>Pentapetalae</taxon>
        <taxon>rosids</taxon>
        <taxon>fabids</taxon>
        <taxon>Malpighiales</taxon>
        <taxon>Euphorbiaceae</taxon>
        <taxon>Acalyphoideae</taxon>
        <taxon>Acalypheae</taxon>
        <taxon>Ricinus</taxon>
    </lineage>
</organism>
<dbReference type="InterPro" id="IPR029058">
    <property type="entry name" value="AB_hydrolase_fold"/>
</dbReference>
<dbReference type="PANTHER" id="PTHR43194">
    <property type="entry name" value="HYDROLASE ALPHA/BETA FOLD FAMILY"/>
    <property type="match status" value="1"/>
</dbReference>
<dbReference type="SUPFAM" id="SSF53474">
    <property type="entry name" value="alpha/beta-Hydrolases"/>
    <property type="match status" value="1"/>
</dbReference>
<feature type="domain" description="Peptidase S33 tripeptidyl aminopeptidase-like C-terminal" evidence="1">
    <location>
        <begin position="71"/>
        <end position="145"/>
    </location>
</feature>
<sequence>MKIGGFMSANPDGFTSIEAAADAVSAYMPHRPRPKDVSGLKKNLRFRDGRYYWHWDPKFISGDNHPKDYSPQQARELMEAVARNISIPTLLVKGSLSEIVDEAGVEEFRQVIPAAEVVDVQGAGHMVAGDKNNAFDNAVLEFLQRHDRRAR</sequence>
<dbReference type="AlphaFoldDB" id="B9T9W8"/>
<dbReference type="InParanoid" id="B9T9W8"/>
<dbReference type="EMBL" id="EQ975483">
    <property type="protein sequence ID" value="EEF27347.1"/>
    <property type="molecule type" value="Genomic_DNA"/>
</dbReference>
<name>B9T9W8_RICCO</name>
<keyword evidence="3" id="KW-1185">Reference proteome</keyword>
<evidence type="ECO:0000313" key="2">
    <source>
        <dbReference type="EMBL" id="EEF27347.1"/>
    </source>
</evidence>
<dbReference type="GO" id="GO:0016787">
    <property type="term" value="F:hydrolase activity"/>
    <property type="evidence" value="ECO:0007669"/>
    <property type="project" value="UniProtKB-KW"/>
</dbReference>
<dbReference type="Proteomes" id="UP000008311">
    <property type="component" value="Unassembled WGS sequence"/>
</dbReference>
<reference evidence="3" key="1">
    <citation type="journal article" date="2010" name="Nat. Biotechnol.">
        <title>Draft genome sequence of the oilseed species Ricinus communis.</title>
        <authorList>
            <person name="Chan A.P."/>
            <person name="Crabtree J."/>
            <person name="Zhao Q."/>
            <person name="Lorenzi H."/>
            <person name="Orvis J."/>
            <person name="Puiu D."/>
            <person name="Melake-Berhan A."/>
            <person name="Jones K.M."/>
            <person name="Redman J."/>
            <person name="Chen G."/>
            <person name="Cahoon E.B."/>
            <person name="Gedil M."/>
            <person name="Stanke M."/>
            <person name="Haas B.J."/>
            <person name="Wortman J.R."/>
            <person name="Fraser-Liggett C.M."/>
            <person name="Ravel J."/>
            <person name="Rabinowicz P.D."/>
        </authorList>
    </citation>
    <scope>NUCLEOTIDE SEQUENCE [LARGE SCALE GENOMIC DNA]</scope>
    <source>
        <strain evidence="3">cv. Hale</strain>
    </source>
</reference>
<protein>
    <submittedName>
        <fullName evidence="2">Valacyclovir hydrolase, putative</fullName>
    </submittedName>
</protein>
<dbReference type="InterPro" id="IPR050228">
    <property type="entry name" value="Carboxylesterase_BioH"/>
</dbReference>
<dbReference type="InterPro" id="IPR013595">
    <property type="entry name" value="Pept_S33_TAP-like_C"/>
</dbReference>
<accession>B9T9W8</accession>
<dbReference type="Gene3D" id="3.40.50.1820">
    <property type="entry name" value="alpha/beta hydrolase"/>
    <property type="match status" value="1"/>
</dbReference>
<keyword evidence="2" id="KW-0378">Hydrolase</keyword>